<dbReference type="EMBL" id="FNEN01000023">
    <property type="protein sequence ID" value="SDJ24575.1"/>
    <property type="molecule type" value="Genomic_DNA"/>
</dbReference>
<dbReference type="Gene3D" id="3.40.50.720">
    <property type="entry name" value="NAD(P)-binding Rossmann-like Domain"/>
    <property type="match status" value="1"/>
</dbReference>
<dbReference type="InterPro" id="IPR002347">
    <property type="entry name" value="SDR_fam"/>
</dbReference>
<accession>A0A1G8S6Z9</accession>
<evidence type="ECO:0000313" key="1">
    <source>
        <dbReference type="EMBL" id="SDJ24575.1"/>
    </source>
</evidence>
<keyword evidence="2" id="KW-1185">Reference proteome</keyword>
<reference evidence="1 2" key="1">
    <citation type="submission" date="2016-10" db="EMBL/GenBank/DDBJ databases">
        <authorList>
            <person name="de Groot N.N."/>
        </authorList>
    </citation>
    <scope>NUCLEOTIDE SEQUENCE [LARGE SCALE GENOMIC DNA]</scope>
    <source>
        <strain evidence="1 2">DSM 21771</strain>
    </source>
</reference>
<protein>
    <submittedName>
        <fullName evidence="1">Short chain dehydrogenase</fullName>
    </submittedName>
</protein>
<sequence>MGKLDEQVAVITGAVGGIGVKTAENFLNEGATVVLVE</sequence>
<gene>
    <name evidence="1" type="ORF">SAMN04488123_12310</name>
</gene>
<dbReference type="RefSeq" id="WP_143018940.1">
    <property type="nucleotide sequence ID" value="NZ_FNEN01000023.1"/>
</dbReference>
<dbReference type="SUPFAM" id="SSF51735">
    <property type="entry name" value="NAD(P)-binding Rossmann-fold domains"/>
    <property type="match status" value="1"/>
</dbReference>
<proteinExistence type="predicted"/>
<evidence type="ECO:0000313" key="2">
    <source>
        <dbReference type="Proteomes" id="UP000198853"/>
    </source>
</evidence>
<name>A0A1G8S6Z9_9BACI</name>
<dbReference type="InterPro" id="IPR036291">
    <property type="entry name" value="NAD(P)-bd_dom_sf"/>
</dbReference>
<organism evidence="1 2">
    <name type="scientific">Natribacillus halophilus</name>
    <dbReference type="NCBI Taxonomy" id="549003"/>
    <lineage>
        <taxon>Bacteria</taxon>
        <taxon>Bacillati</taxon>
        <taxon>Bacillota</taxon>
        <taxon>Bacilli</taxon>
        <taxon>Bacillales</taxon>
        <taxon>Bacillaceae</taxon>
        <taxon>Natribacillus</taxon>
    </lineage>
</organism>
<dbReference type="AlphaFoldDB" id="A0A1G8S6Z9"/>
<dbReference type="Proteomes" id="UP000198853">
    <property type="component" value="Unassembled WGS sequence"/>
</dbReference>
<dbReference type="Pfam" id="PF00106">
    <property type="entry name" value="adh_short"/>
    <property type="match status" value="1"/>
</dbReference>